<evidence type="ECO:0000313" key="4">
    <source>
        <dbReference type="Proteomes" id="UP001301769"/>
    </source>
</evidence>
<evidence type="ECO:0000313" key="3">
    <source>
        <dbReference type="EMBL" id="KAK4206490.1"/>
    </source>
</evidence>
<dbReference type="Proteomes" id="UP001301769">
    <property type="component" value="Unassembled WGS sequence"/>
</dbReference>
<reference evidence="3" key="1">
    <citation type="journal article" date="2023" name="Mol. Phylogenet. Evol.">
        <title>Genome-scale phylogeny and comparative genomics of the fungal order Sordariales.</title>
        <authorList>
            <person name="Hensen N."/>
            <person name="Bonometti L."/>
            <person name="Westerberg I."/>
            <person name="Brannstrom I.O."/>
            <person name="Guillou S."/>
            <person name="Cros-Aarteil S."/>
            <person name="Calhoun S."/>
            <person name="Haridas S."/>
            <person name="Kuo A."/>
            <person name="Mondo S."/>
            <person name="Pangilinan J."/>
            <person name="Riley R."/>
            <person name="LaButti K."/>
            <person name="Andreopoulos B."/>
            <person name="Lipzen A."/>
            <person name="Chen C."/>
            <person name="Yan M."/>
            <person name="Daum C."/>
            <person name="Ng V."/>
            <person name="Clum A."/>
            <person name="Steindorff A."/>
            <person name="Ohm R.A."/>
            <person name="Martin F."/>
            <person name="Silar P."/>
            <person name="Natvig D.O."/>
            <person name="Lalanne C."/>
            <person name="Gautier V."/>
            <person name="Ament-Velasquez S.L."/>
            <person name="Kruys A."/>
            <person name="Hutchinson M.I."/>
            <person name="Powell A.J."/>
            <person name="Barry K."/>
            <person name="Miller A.N."/>
            <person name="Grigoriev I.V."/>
            <person name="Debuchy R."/>
            <person name="Gladieux P."/>
            <person name="Hiltunen Thoren M."/>
            <person name="Johannesson H."/>
        </authorList>
    </citation>
    <scope>NUCLEOTIDE SEQUENCE</scope>
    <source>
        <strain evidence="3">PSN293</strain>
    </source>
</reference>
<evidence type="ECO:0008006" key="5">
    <source>
        <dbReference type="Google" id="ProtNLM"/>
    </source>
</evidence>
<dbReference type="InterPro" id="IPR013126">
    <property type="entry name" value="Hsp_70_fam"/>
</dbReference>
<protein>
    <recommendedName>
        <fullName evidence="5">Actin-like ATPase domain-containing protein</fullName>
    </recommendedName>
</protein>
<comment type="caution">
    <text evidence="3">The sequence shown here is derived from an EMBL/GenBank/DDBJ whole genome shotgun (WGS) entry which is preliminary data.</text>
</comment>
<keyword evidence="4" id="KW-1185">Reference proteome</keyword>
<dbReference type="Gene3D" id="3.30.420.40">
    <property type="match status" value="1"/>
</dbReference>
<dbReference type="PRINTS" id="PR00301">
    <property type="entry name" value="HEATSHOCK70"/>
</dbReference>
<dbReference type="CDD" id="cd10170">
    <property type="entry name" value="ASKHA_NBD_HSP70"/>
    <property type="match status" value="1"/>
</dbReference>
<evidence type="ECO:0000256" key="1">
    <source>
        <dbReference type="ARBA" id="ARBA00022741"/>
    </source>
</evidence>
<name>A0AAN6XTV0_9PEZI</name>
<dbReference type="Pfam" id="PF00012">
    <property type="entry name" value="HSP70"/>
    <property type="match status" value="1"/>
</dbReference>
<dbReference type="InterPro" id="IPR043129">
    <property type="entry name" value="ATPase_NBD"/>
</dbReference>
<keyword evidence="1" id="KW-0547">Nucleotide-binding</keyword>
<dbReference type="EMBL" id="MU858400">
    <property type="protein sequence ID" value="KAK4206490.1"/>
    <property type="molecule type" value="Genomic_DNA"/>
</dbReference>
<dbReference type="SUPFAM" id="SSF53067">
    <property type="entry name" value="Actin-like ATPase domain"/>
    <property type="match status" value="2"/>
</dbReference>
<accession>A0AAN6XTV0</accession>
<organism evidence="3 4">
    <name type="scientific">Rhypophila decipiens</name>
    <dbReference type="NCBI Taxonomy" id="261697"/>
    <lineage>
        <taxon>Eukaryota</taxon>
        <taxon>Fungi</taxon>
        <taxon>Dikarya</taxon>
        <taxon>Ascomycota</taxon>
        <taxon>Pezizomycotina</taxon>
        <taxon>Sordariomycetes</taxon>
        <taxon>Sordariomycetidae</taxon>
        <taxon>Sordariales</taxon>
        <taxon>Naviculisporaceae</taxon>
        <taxon>Rhypophila</taxon>
    </lineage>
</organism>
<dbReference type="GO" id="GO:0140662">
    <property type="term" value="F:ATP-dependent protein folding chaperone"/>
    <property type="evidence" value="ECO:0007669"/>
    <property type="project" value="InterPro"/>
</dbReference>
<proteinExistence type="predicted"/>
<gene>
    <name evidence="3" type="ORF">QBC37DRAFT_381046</name>
</gene>
<dbReference type="PANTHER" id="PTHR14187:SF5">
    <property type="entry name" value="HEAT SHOCK 70 KDA PROTEIN 12A"/>
    <property type="match status" value="1"/>
</dbReference>
<dbReference type="GO" id="GO:0005524">
    <property type="term" value="F:ATP binding"/>
    <property type="evidence" value="ECO:0007669"/>
    <property type="project" value="UniProtKB-KW"/>
</dbReference>
<reference evidence="3" key="2">
    <citation type="submission" date="2023-05" db="EMBL/GenBank/DDBJ databases">
        <authorList>
            <consortium name="Lawrence Berkeley National Laboratory"/>
            <person name="Steindorff A."/>
            <person name="Hensen N."/>
            <person name="Bonometti L."/>
            <person name="Westerberg I."/>
            <person name="Brannstrom I.O."/>
            <person name="Guillou S."/>
            <person name="Cros-Aarteil S."/>
            <person name="Calhoun S."/>
            <person name="Haridas S."/>
            <person name="Kuo A."/>
            <person name="Mondo S."/>
            <person name="Pangilinan J."/>
            <person name="Riley R."/>
            <person name="Labutti K."/>
            <person name="Andreopoulos B."/>
            <person name="Lipzen A."/>
            <person name="Chen C."/>
            <person name="Yanf M."/>
            <person name="Daum C."/>
            <person name="Ng V."/>
            <person name="Clum A."/>
            <person name="Ohm R."/>
            <person name="Martin F."/>
            <person name="Silar P."/>
            <person name="Natvig D."/>
            <person name="Lalanne C."/>
            <person name="Gautier V."/>
            <person name="Ament-Velasquez S.L."/>
            <person name="Kruys A."/>
            <person name="Hutchinson M.I."/>
            <person name="Powell A.J."/>
            <person name="Barry K."/>
            <person name="Miller A.N."/>
            <person name="Grigoriev I.V."/>
            <person name="Debuchy R."/>
            <person name="Gladieux P."/>
            <person name="Thoren M.H."/>
            <person name="Johannesson H."/>
        </authorList>
    </citation>
    <scope>NUCLEOTIDE SEQUENCE</scope>
    <source>
        <strain evidence="3">PSN293</strain>
    </source>
</reference>
<dbReference type="AlphaFoldDB" id="A0AAN6XTV0"/>
<sequence>MANISLPGAGDLTDSMRNLRLYLRKYAQLEEDALVIGIDFGTTYAQEGTNATSRYSGVAWASLPDFQNHFINSITRWPGEGKEKGKTPTQIYYEGGKVLWGYAVPGDADPVRWFKLLLLQHEDMEPRLQRSEYVLRARSMIEGLGKTPVDVVSDYLKAIWEHALMCITKARGAAVVQGLQFHVVLTIPAIWKSYARQAMTDAAKKAGILRDRDAGPTSLIFAPEPEAAALATFADKALHPMLKPGETHIICDAGGGTVDLISYKVKSVNPTRMSEAVEGTGGLCGGIFIDQKFESCCKVKFGRRWFKINPMDVKNFMSKEWEFGVKRQFKMSSEDMWPITVPPSAFDSTSEKNDTSTEPVLRDGTLFFKKPLVRTLFDSQINEVRKLVRSQLQSAQERNQKVTGIILVGGLGSSPYLYEVLNEDHTKQGINVIQADGEQPWTAICRGAVYKGFLDSGSIPISGPQPVEIVSKVSRMHLGFKCSERFDEDIHAGAPKVWDSDEQCWFAAEQMKWLVRRGEDITTKSESRGDLYRTYDSKADYKRTFIQYFWQCEDRSAPRTCNDTAKPLCSVTFNVTKKWESLEDLVDVNGRKVRGKKKLDYAVVMIPSGSSVDVAVLIDGVGQGSQTVNIEFERGNE</sequence>
<evidence type="ECO:0000256" key="2">
    <source>
        <dbReference type="ARBA" id="ARBA00022840"/>
    </source>
</evidence>
<dbReference type="PANTHER" id="PTHR14187">
    <property type="entry name" value="ALPHA KINASE/ELONGATION FACTOR 2 KINASE"/>
    <property type="match status" value="1"/>
</dbReference>
<keyword evidence="2" id="KW-0067">ATP-binding</keyword>